<sequence>MRKNYTPNPDGLSAEDRALNVFADIMIDKIKNLQQDWKQPWISPGAAQLPRNLNGRNYNGMNSIILMFMQEKNNWQTSRYATFDRITDMNYAKDKDGKRQHLLTDKDGNKLPFVRINKGEKSTPVMITTFTCVHKQTNERIKYDDYKQLDAKERNEFSVFPKQHVYNVFNVDQTNLKEARPELYETYRKEAQGTLELSDKGMASLPEIDAMIAKDLYVCPIKPTAGNDAYYSVARDEIIIPEKAQFIDGESFYSNLLHEMSHASGSPDRLNRIKPTQDRASYSREELVAELTAALVSSRYGMAKHVKSDSAAYLKSWLGSLNEDPEFIKTTLNDVKRSASFITQRMEAVGERLRRDGWNADFTDIREQNKTFTPLFRSDAKSATVSQEAAESRQEQPVKAESQVLEAVSAKSAEQARFHR</sequence>
<dbReference type="InterPro" id="IPR013610">
    <property type="entry name" value="ArdC_N"/>
</dbReference>
<dbReference type="Proteomes" id="UP000438914">
    <property type="component" value="Unassembled WGS sequence"/>
</dbReference>
<dbReference type="AlphaFoldDB" id="A0A7K0KH56"/>
<reference evidence="4 5" key="1">
    <citation type="submission" date="2019-08" db="EMBL/GenBank/DDBJ databases">
        <title>In-depth cultivation of the pig gut microbiome towards novel bacterial diversity and tailored functional studies.</title>
        <authorList>
            <person name="Wylensek D."/>
            <person name="Hitch T.C.A."/>
            <person name="Clavel T."/>
        </authorList>
    </citation>
    <scope>NUCLEOTIDE SEQUENCE [LARGE SCALE GENOMIC DNA]</scope>
    <source>
        <strain evidence="4 5">LKV-178-WT-2A</strain>
    </source>
</reference>
<organism evidence="4 5">
    <name type="scientific">Hallella mizrahii</name>
    <dbReference type="NCBI Taxonomy" id="2606637"/>
    <lineage>
        <taxon>Bacteria</taxon>
        <taxon>Pseudomonadati</taxon>
        <taxon>Bacteroidota</taxon>
        <taxon>Bacteroidia</taxon>
        <taxon>Bacteroidales</taxon>
        <taxon>Prevotellaceae</taxon>
        <taxon>Hallella</taxon>
    </lineage>
</organism>
<dbReference type="RefSeq" id="WP_154534369.1">
    <property type="nucleotide sequence ID" value="NZ_VUNG01000021.1"/>
</dbReference>
<evidence type="ECO:0000313" key="4">
    <source>
        <dbReference type="EMBL" id="MST84795.1"/>
    </source>
</evidence>
<comment type="caution">
    <text evidence="4">The sequence shown here is derived from an EMBL/GenBank/DDBJ whole genome shotgun (WGS) entry which is preliminary data.</text>
</comment>
<evidence type="ECO:0000259" key="3">
    <source>
        <dbReference type="Pfam" id="PF18818"/>
    </source>
</evidence>
<accession>A0A7K0KH56</accession>
<proteinExistence type="predicted"/>
<keyword evidence="5" id="KW-1185">Reference proteome</keyword>
<feature type="region of interest" description="Disordered" evidence="1">
    <location>
        <begin position="383"/>
        <end position="420"/>
    </location>
</feature>
<dbReference type="Pfam" id="PF08401">
    <property type="entry name" value="ArdcN"/>
    <property type="match status" value="1"/>
</dbReference>
<name>A0A7K0KH56_9BACT</name>
<feature type="domain" description="N-terminal" evidence="2">
    <location>
        <begin position="22"/>
        <end position="160"/>
    </location>
</feature>
<dbReference type="EMBL" id="VUNG01000021">
    <property type="protein sequence ID" value="MST84795.1"/>
    <property type="molecule type" value="Genomic_DNA"/>
</dbReference>
<evidence type="ECO:0000256" key="1">
    <source>
        <dbReference type="SAM" id="MobiDB-lite"/>
    </source>
</evidence>
<gene>
    <name evidence="4" type="ORF">FYJ73_08970</name>
</gene>
<dbReference type="Pfam" id="PF18818">
    <property type="entry name" value="MPTase-PolyVal"/>
    <property type="match status" value="1"/>
</dbReference>
<protein>
    <submittedName>
        <fullName evidence="4">DUF1738 domain-containing protein</fullName>
    </submittedName>
</protein>
<dbReference type="InterPro" id="IPR041459">
    <property type="entry name" value="MPTase-PolyVal"/>
</dbReference>
<dbReference type="GO" id="GO:0003697">
    <property type="term" value="F:single-stranded DNA binding"/>
    <property type="evidence" value="ECO:0007669"/>
    <property type="project" value="InterPro"/>
</dbReference>
<evidence type="ECO:0000313" key="5">
    <source>
        <dbReference type="Proteomes" id="UP000438914"/>
    </source>
</evidence>
<evidence type="ECO:0000259" key="2">
    <source>
        <dbReference type="Pfam" id="PF08401"/>
    </source>
</evidence>
<feature type="domain" description="Polyvalent protein metallopeptidase" evidence="3">
    <location>
        <begin position="225"/>
        <end position="329"/>
    </location>
</feature>